<proteinExistence type="predicted"/>
<sequence>MGVFSLLSQTTLRLWIGVKASAAVDLVQLEEQNWDFLRTICKKVGFVVYVNRLRRRWTIKVVIKTWNAQREDMLPMTMSFQSKRTRANAILNQTTEGGNHGANHCHRQNVEDVADKDGNKKVTGDTILPNHVWTLPPGDREHHLGSGRGLYTPSLQSIPAIIMFQGHCGLNVNELLAQLKAKFEAKLKQQQNVITEQEKVMTNLLKKREESDTHFTYDGPNPTNESVEKLELY</sequence>
<name>A0A9Q1K2L7_9CARY</name>
<dbReference type="AlphaFoldDB" id="A0A9Q1K2L7"/>
<accession>A0A9Q1K2L7</accession>
<gene>
    <name evidence="4" type="ORF">Cgig2_032104</name>
</gene>
<organism evidence="4 5">
    <name type="scientific">Carnegiea gigantea</name>
    <dbReference type="NCBI Taxonomy" id="171969"/>
    <lineage>
        <taxon>Eukaryota</taxon>
        <taxon>Viridiplantae</taxon>
        <taxon>Streptophyta</taxon>
        <taxon>Embryophyta</taxon>
        <taxon>Tracheophyta</taxon>
        <taxon>Spermatophyta</taxon>
        <taxon>Magnoliopsida</taxon>
        <taxon>eudicotyledons</taxon>
        <taxon>Gunneridae</taxon>
        <taxon>Pentapetalae</taxon>
        <taxon>Caryophyllales</taxon>
        <taxon>Cactineae</taxon>
        <taxon>Cactaceae</taxon>
        <taxon>Cactoideae</taxon>
        <taxon>Echinocereeae</taxon>
        <taxon>Carnegiea</taxon>
    </lineage>
</organism>
<feature type="signal peptide" evidence="3">
    <location>
        <begin position="1"/>
        <end position="22"/>
    </location>
</feature>
<evidence type="ECO:0000313" key="5">
    <source>
        <dbReference type="Proteomes" id="UP001153076"/>
    </source>
</evidence>
<comment type="caution">
    <text evidence="4">The sequence shown here is derived from an EMBL/GenBank/DDBJ whole genome shotgun (WGS) entry which is preliminary data.</text>
</comment>
<keyword evidence="5" id="KW-1185">Reference proteome</keyword>
<feature type="chain" id="PRO_5040343720" evidence="3">
    <location>
        <begin position="23"/>
        <end position="233"/>
    </location>
</feature>
<keyword evidence="1" id="KW-0175">Coiled coil</keyword>
<evidence type="ECO:0000256" key="3">
    <source>
        <dbReference type="SAM" id="SignalP"/>
    </source>
</evidence>
<evidence type="ECO:0000256" key="2">
    <source>
        <dbReference type="SAM" id="MobiDB-lite"/>
    </source>
</evidence>
<evidence type="ECO:0000313" key="4">
    <source>
        <dbReference type="EMBL" id="KAJ8435517.1"/>
    </source>
</evidence>
<feature type="coiled-coil region" evidence="1">
    <location>
        <begin position="180"/>
        <end position="207"/>
    </location>
</feature>
<reference evidence="4" key="1">
    <citation type="submission" date="2022-04" db="EMBL/GenBank/DDBJ databases">
        <title>Carnegiea gigantea Genome sequencing and assembly v2.</title>
        <authorList>
            <person name="Copetti D."/>
            <person name="Sanderson M.J."/>
            <person name="Burquez A."/>
            <person name="Wojciechowski M.F."/>
        </authorList>
    </citation>
    <scope>NUCLEOTIDE SEQUENCE</scope>
    <source>
        <strain evidence="4">SGP5-SGP5p</strain>
        <tissue evidence="4">Aerial part</tissue>
    </source>
</reference>
<keyword evidence="3" id="KW-0732">Signal</keyword>
<dbReference type="Proteomes" id="UP001153076">
    <property type="component" value="Unassembled WGS sequence"/>
</dbReference>
<protein>
    <submittedName>
        <fullName evidence="4">Uncharacterized protein</fullName>
    </submittedName>
</protein>
<feature type="region of interest" description="Disordered" evidence="2">
    <location>
        <begin position="211"/>
        <end position="233"/>
    </location>
</feature>
<dbReference type="EMBL" id="JAKOGI010000408">
    <property type="protein sequence ID" value="KAJ8435517.1"/>
    <property type="molecule type" value="Genomic_DNA"/>
</dbReference>
<evidence type="ECO:0000256" key="1">
    <source>
        <dbReference type="SAM" id="Coils"/>
    </source>
</evidence>